<evidence type="ECO:0000256" key="1">
    <source>
        <dbReference type="SAM" id="MobiDB-lite"/>
    </source>
</evidence>
<gene>
    <name evidence="2" type="ORF">ACFYTF_18535</name>
</gene>
<dbReference type="Proteomes" id="UP001601444">
    <property type="component" value="Unassembled WGS sequence"/>
</dbReference>
<sequence length="149" mass="15512">MSEVTVRVLTGSGDLLTERLSRDLAWHLRAAGVGVEFGAPQPVGVGHKGGPVDSLMLVIALAGSAGVGRMVSTCVAEWCARDRARRVEMRIGDRSLLLDGANSDQLAILALFAGSGSDDTAQESNDRGTPAEPEARPAPNSHTDGEVHA</sequence>
<comment type="caution">
    <text evidence="2">The sequence shown here is derived from an EMBL/GenBank/DDBJ whole genome shotgun (WGS) entry which is preliminary data.</text>
</comment>
<keyword evidence="3" id="KW-1185">Reference proteome</keyword>
<dbReference type="EMBL" id="JBIAMX010000011">
    <property type="protein sequence ID" value="MFF0544829.1"/>
    <property type="molecule type" value="Genomic_DNA"/>
</dbReference>
<accession>A0ABW6PR53</accession>
<feature type="region of interest" description="Disordered" evidence="1">
    <location>
        <begin position="116"/>
        <end position="149"/>
    </location>
</feature>
<reference evidence="2 3" key="1">
    <citation type="submission" date="2024-10" db="EMBL/GenBank/DDBJ databases">
        <title>The Natural Products Discovery Center: Release of the First 8490 Sequenced Strains for Exploring Actinobacteria Biosynthetic Diversity.</title>
        <authorList>
            <person name="Kalkreuter E."/>
            <person name="Kautsar S.A."/>
            <person name="Yang D."/>
            <person name="Bader C.D."/>
            <person name="Teijaro C.N."/>
            <person name="Fluegel L."/>
            <person name="Davis C.M."/>
            <person name="Simpson J.R."/>
            <person name="Lauterbach L."/>
            <person name="Steele A.D."/>
            <person name="Gui C."/>
            <person name="Meng S."/>
            <person name="Li G."/>
            <person name="Viehrig K."/>
            <person name="Ye F."/>
            <person name="Su P."/>
            <person name="Kiefer A.F."/>
            <person name="Nichols A."/>
            <person name="Cepeda A.J."/>
            <person name="Yan W."/>
            <person name="Fan B."/>
            <person name="Jiang Y."/>
            <person name="Adhikari A."/>
            <person name="Zheng C.-J."/>
            <person name="Schuster L."/>
            <person name="Cowan T.M."/>
            <person name="Smanski M.J."/>
            <person name="Chevrette M.G."/>
            <person name="De Carvalho L.P.S."/>
            <person name="Shen B."/>
        </authorList>
    </citation>
    <scope>NUCLEOTIDE SEQUENCE [LARGE SCALE GENOMIC DNA]</scope>
    <source>
        <strain evidence="2 3">NPDC004045</strain>
    </source>
</reference>
<evidence type="ECO:0000313" key="3">
    <source>
        <dbReference type="Proteomes" id="UP001601444"/>
    </source>
</evidence>
<protein>
    <submittedName>
        <fullName evidence="2">Uncharacterized protein</fullName>
    </submittedName>
</protein>
<name>A0ABW6PR53_9NOCA</name>
<organism evidence="2 3">
    <name type="scientific">Nocardia thailandica</name>
    <dbReference type="NCBI Taxonomy" id="257275"/>
    <lineage>
        <taxon>Bacteria</taxon>
        <taxon>Bacillati</taxon>
        <taxon>Actinomycetota</taxon>
        <taxon>Actinomycetes</taxon>
        <taxon>Mycobacteriales</taxon>
        <taxon>Nocardiaceae</taxon>
        <taxon>Nocardia</taxon>
    </lineage>
</organism>
<proteinExistence type="predicted"/>
<dbReference type="RefSeq" id="WP_387701330.1">
    <property type="nucleotide sequence ID" value="NZ_JBIAMX010000011.1"/>
</dbReference>
<evidence type="ECO:0000313" key="2">
    <source>
        <dbReference type="EMBL" id="MFF0544829.1"/>
    </source>
</evidence>